<evidence type="ECO:0000313" key="8">
    <source>
        <dbReference type="Proteomes" id="UP000509441"/>
    </source>
</evidence>
<dbReference type="InterPro" id="IPR003447">
    <property type="entry name" value="FEMABX"/>
</dbReference>
<dbReference type="InterPro" id="IPR016181">
    <property type="entry name" value="Acyl_CoA_acyltransferase"/>
</dbReference>
<dbReference type="KEGG" id="nox:C5F49_00740"/>
<comment type="similarity">
    <text evidence="1">Belongs to the FemABX family.</text>
</comment>
<sequence>MISIDIQNFPDSKWNERLLTSKLGTVYQTKNFADAQSLIGGTPNYISFLNETGKIVAQLLIISYSKFQNKGSIGKILGKFSGSKGQTYIWVYGPVVFDFDYSLEIIQSLKNFLISKKWKFQGSNHPLSNEFLSEIGEPFKIQDRSTFLINLLNDKEDIWNKMDKHSVRKNISRSESRGVTIKKMVKSDFLLYLKLFEETGKVTPFTSDEIAENWWEQMKPVGHNGFLAYQDTSLVGAMAITTFNDYVNEFGIVRSSQDYTEKLYSQDLLKWKIIDWSIFENFRYYDLTGVFPNSSDQKEIGIYRYKKKWGGELTKCSLITS</sequence>
<dbReference type="GO" id="GO:0044038">
    <property type="term" value="P:cell wall macromolecule biosynthetic process"/>
    <property type="evidence" value="ECO:0007669"/>
    <property type="project" value="InterPro"/>
</dbReference>
<dbReference type="SUPFAM" id="SSF55729">
    <property type="entry name" value="Acyl-CoA N-acyltransferases (Nat)"/>
    <property type="match status" value="1"/>
</dbReference>
<accession>A0A7D5M204</accession>
<evidence type="ECO:0000256" key="1">
    <source>
        <dbReference type="ARBA" id="ARBA00009943"/>
    </source>
</evidence>
<dbReference type="Gene3D" id="3.40.630.30">
    <property type="match status" value="1"/>
</dbReference>
<dbReference type="EMBL" id="CP026994">
    <property type="protein sequence ID" value="QLH04011.1"/>
    <property type="molecule type" value="Genomic_DNA"/>
</dbReference>
<evidence type="ECO:0008006" key="9">
    <source>
        <dbReference type="Google" id="ProtNLM"/>
    </source>
</evidence>
<dbReference type="AlphaFoldDB" id="A0A7D5M204"/>
<proteinExistence type="inferred from homology"/>
<keyword evidence="5" id="KW-0012">Acyltransferase</keyword>
<keyword evidence="6" id="KW-0961">Cell wall biogenesis/degradation</keyword>
<dbReference type="PROSITE" id="PS51191">
    <property type="entry name" value="FEMABX"/>
    <property type="match status" value="1"/>
</dbReference>
<keyword evidence="2" id="KW-0808">Transferase</keyword>
<keyword evidence="8" id="KW-1185">Reference proteome</keyword>
<dbReference type="GeneID" id="56060427"/>
<dbReference type="PANTHER" id="PTHR36174">
    <property type="entry name" value="LIPID II:GLYCINE GLYCYLTRANSFERASE"/>
    <property type="match status" value="1"/>
</dbReference>
<dbReference type="Proteomes" id="UP000509441">
    <property type="component" value="Chromosome"/>
</dbReference>
<dbReference type="GO" id="GO:0008360">
    <property type="term" value="P:regulation of cell shape"/>
    <property type="evidence" value="ECO:0007669"/>
    <property type="project" value="UniProtKB-KW"/>
</dbReference>
<protein>
    <recommendedName>
        <fullName evidence="9">BioF2-like acetyltransferase domain-containing protein</fullName>
    </recommendedName>
</protein>
<evidence type="ECO:0000313" key="7">
    <source>
        <dbReference type="EMBL" id="QLH04011.1"/>
    </source>
</evidence>
<keyword evidence="4" id="KW-0573">Peptidoglycan synthesis</keyword>
<name>A0A7D5M204_9ARCH</name>
<gene>
    <name evidence="7" type="ORF">C5F49_00740</name>
</gene>
<evidence type="ECO:0000256" key="3">
    <source>
        <dbReference type="ARBA" id="ARBA00022960"/>
    </source>
</evidence>
<reference evidence="7 8" key="1">
    <citation type="submission" date="2018-02" db="EMBL/GenBank/DDBJ databases">
        <title>Complete genome of Nitrosopumilus oxyclinae HCE1.</title>
        <authorList>
            <person name="Qin W."/>
            <person name="Zheng Y."/>
            <person name="Stahl D.A."/>
        </authorList>
    </citation>
    <scope>NUCLEOTIDE SEQUENCE [LARGE SCALE GENOMIC DNA]</scope>
    <source>
        <strain evidence="7 8">HCE1</strain>
    </source>
</reference>
<dbReference type="OrthoDB" id="140543at2157"/>
<keyword evidence="3" id="KW-0133">Cell shape</keyword>
<organism evidence="7 8">
    <name type="scientific">Nitrosopumilus oxyclinae</name>
    <dbReference type="NCBI Taxonomy" id="1959104"/>
    <lineage>
        <taxon>Archaea</taxon>
        <taxon>Nitrososphaerota</taxon>
        <taxon>Nitrososphaeria</taxon>
        <taxon>Nitrosopumilales</taxon>
        <taxon>Nitrosopumilaceae</taxon>
        <taxon>Nitrosopumilus</taxon>
    </lineage>
</organism>
<dbReference type="RefSeq" id="WP_179362874.1">
    <property type="nucleotide sequence ID" value="NZ_CP026994.1"/>
</dbReference>
<dbReference type="GO" id="GO:0016755">
    <property type="term" value="F:aminoacyltransferase activity"/>
    <property type="evidence" value="ECO:0007669"/>
    <property type="project" value="InterPro"/>
</dbReference>
<evidence type="ECO:0000256" key="6">
    <source>
        <dbReference type="ARBA" id="ARBA00023316"/>
    </source>
</evidence>
<dbReference type="InterPro" id="IPR050644">
    <property type="entry name" value="PG_Glycine_Bridge_Synth"/>
</dbReference>
<dbReference type="PANTHER" id="PTHR36174:SF1">
    <property type="entry name" value="LIPID II:GLYCINE GLYCYLTRANSFERASE"/>
    <property type="match status" value="1"/>
</dbReference>
<dbReference type="GO" id="GO:0071555">
    <property type="term" value="P:cell wall organization"/>
    <property type="evidence" value="ECO:0007669"/>
    <property type="project" value="UniProtKB-KW"/>
</dbReference>
<evidence type="ECO:0000256" key="4">
    <source>
        <dbReference type="ARBA" id="ARBA00022984"/>
    </source>
</evidence>
<evidence type="ECO:0000256" key="2">
    <source>
        <dbReference type="ARBA" id="ARBA00022679"/>
    </source>
</evidence>
<evidence type="ECO:0000256" key="5">
    <source>
        <dbReference type="ARBA" id="ARBA00023315"/>
    </source>
</evidence>